<organism evidence="2 4">
    <name type="scientific">Dendrothele bispora (strain CBS 962.96)</name>
    <dbReference type="NCBI Taxonomy" id="1314807"/>
    <lineage>
        <taxon>Eukaryota</taxon>
        <taxon>Fungi</taxon>
        <taxon>Dikarya</taxon>
        <taxon>Basidiomycota</taxon>
        <taxon>Agaricomycotina</taxon>
        <taxon>Agaricomycetes</taxon>
        <taxon>Agaricomycetidae</taxon>
        <taxon>Agaricales</taxon>
        <taxon>Agaricales incertae sedis</taxon>
        <taxon>Dendrothele</taxon>
    </lineage>
</organism>
<evidence type="ECO:0000313" key="2">
    <source>
        <dbReference type="EMBL" id="THU98064.1"/>
    </source>
</evidence>
<dbReference type="Proteomes" id="UP000297245">
    <property type="component" value="Unassembled WGS sequence"/>
</dbReference>
<dbReference type="EMBL" id="ML179143">
    <property type="protein sequence ID" value="THU98069.1"/>
    <property type="molecule type" value="Genomic_DNA"/>
</dbReference>
<feature type="region of interest" description="Disordered" evidence="1">
    <location>
        <begin position="1"/>
        <end position="20"/>
    </location>
</feature>
<proteinExistence type="predicted"/>
<gene>
    <name evidence="2" type="ORF">K435DRAFT_777668</name>
    <name evidence="3" type="ORF">K435DRAFT_777671</name>
</gene>
<accession>A0A4S8M6Z5</accession>
<name>A0A4S8M6Z5_DENBC</name>
<dbReference type="EMBL" id="ML179143">
    <property type="protein sequence ID" value="THU98064.1"/>
    <property type="molecule type" value="Genomic_DNA"/>
</dbReference>
<reference evidence="2 4" key="1">
    <citation type="journal article" date="2019" name="Nat. Ecol. Evol.">
        <title>Megaphylogeny resolves global patterns of mushroom evolution.</title>
        <authorList>
            <person name="Varga T."/>
            <person name="Krizsan K."/>
            <person name="Foldi C."/>
            <person name="Dima B."/>
            <person name="Sanchez-Garcia M."/>
            <person name="Sanchez-Ramirez S."/>
            <person name="Szollosi G.J."/>
            <person name="Szarkandi J.G."/>
            <person name="Papp V."/>
            <person name="Albert L."/>
            <person name="Andreopoulos W."/>
            <person name="Angelini C."/>
            <person name="Antonin V."/>
            <person name="Barry K.W."/>
            <person name="Bougher N.L."/>
            <person name="Buchanan P."/>
            <person name="Buyck B."/>
            <person name="Bense V."/>
            <person name="Catcheside P."/>
            <person name="Chovatia M."/>
            <person name="Cooper J."/>
            <person name="Damon W."/>
            <person name="Desjardin D."/>
            <person name="Finy P."/>
            <person name="Geml J."/>
            <person name="Haridas S."/>
            <person name="Hughes K."/>
            <person name="Justo A."/>
            <person name="Karasinski D."/>
            <person name="Kautmanova I."/>
            <person name="Kiss B."/>
            <person name="Kocsube S."/>
            <person name="Kotiranta H."/>
            <person name="LaButti K.M."/>
            <person name="Lechner B.E."/>
            <person name="Liimatainen K."/>
            <person name="Lipzen A."/>
            <person name="Lukacs Z."/>
            <person name="Mihaltcheva S."/>
            <person name="Morgado L.N."/>
            <person name="Niskanen T."/>
            <person name="Noordeloos M.E."/>
            <person name="Ohm R.A."/>
            <person name="Ortiz-Santana B."/>
            <person name="Ovrebo C."/>
            <person name="Racz N."/>
            <person name="Riley R."/>
            <person name="Savchenko A."/>
            <person name="Shiryaev A."/>
            <person name="Soop K."/>
            <person name="Spirin V."/>
            <person name="Szebenyi C."/>
            <person name="Tomsovsky M."/>
            <person name="Tulloss R.E."/>
            <person name="Uehling J."/>
            <person name="Grigoriev I.V."/>
            <person name="Vagvolgyi C."/>
            <person name="Papp T."/>
            <person name="Martin F.M."/>
            <person name="Miettinen O."/>
            <person name="Hibbett D.S."/>
            <person name="Nagy L.G."/>
        </authorList>
    </citation>
    <scope>NUCLEOTIDE SEQUENCE [LARGE SCALE GENOMIC DNA]</scope>
    <source>
        <strain evidence="2 4">CBS 962.96</strain>
    </source>
</reference>
<sequence length="135" mass="15426">MAKRAPPPDTDRNVTATESHRAKVQPLLHLSRMPRWYRVLRLSQLELRRVPSSPVTRPNTQLTCNKTVQLIYHSRVHAPHNAPVTPNEGVGNGYPGEGFTVSQEERMVCKYWHRHRPTGLVVMSSDFTLVTNVQH</sequence>
<evidence type="ECO:0000256" key="1">
    <source>
        <dbReference type="SAM" id="MobiDB-lite"/>
    </source>
</evidence>
<dbReference type="AlphaFoldDB" id="A0A4S8M6Z5"/>
<protein>
    <submittedName>
        <fullName evidence="2">Uncharacterized protein</fullName>
    </submittedName>
</protein>
<keyword evidence="4" id="KW-1185">Reference proteome</keyword>
<evidence type="ECO:0000313" key="4">
    <source>
        <dbReference type="Proteomes" id="UP000297245"/>
    </source>
</evidence>
<evidence type="ECO:0000313" key="3">
    <source>
        <dbReference type="EMBL" id="THU98069.1"/>
    </source>
</evidence>